<evidence type="ECO:0000313" key="2">
    <source>
        <dbReference type="EMBL" id="MDI1492931.1"/>
    </source>
</evidence>
<gene>
    <name evidence="2" type="ORF">OHK93_004714</name>
</gene>
<name>A0AA43TVB0_9LECA</name>
<keyword evidence="3" id="KW-1185">Reference proteome</keyword>
<accession>A0AA43TVB0</accession>
<sequence length="438" mass="50118">MAKISATLKYLNGLDPGQDNDLVIMIDAYDIWFQLPKSVLMERYHTINEQANKRIIKQIGRDATQRENVTQSIIFGSGKRCAPNQLHTIACYPIPASPLPDDLYYGNTDTDIGPNEFASRRQRWLNSGVIVGPVAKLRELFAYAEEIAKSHPINDPEDNGSHGSDNMYHGSDQSIFATIRGQQEYQREVLHRRYNPHFTSGDRSSEDPDNAPATSSSDKAAPQRLSRRGGGNIDVLHYDRLNPPFTHEEWEAREGHSYEYGIGVDHFSDLTHETINSETDGRWLLHNQSLPEQITDRTRFDCKWRLPDRLPNDILSEASTEVMRKVARKMASWEDQTLYTHLCTGTVPVIVHHNGDKDARTKMWHLPWWKSYVKDMMEAEFEKTNGSKEFDWGKHRKAPATGEGANWGGAWDDKGEFLRFEELCPAADQEELFRMTPL</sequence>
<reference evidence="2" key="1">
    <citation type="journal article" date="2023" name="Genome Biol. Evol.">
        <title>First Whole Genome Sequence and Flow Cytometry Genome Size Data for the Lichen-Forming Fungus Ramalina farinacea (Ascomycota).</title>
        <authorList>
            <person name="Llewellyn T."/>
            <person name="Mian S."/>
            <person name="Hill R."/>
            <person name="Leitch I.J."/>
            <person name="Gaya E."/>
        </authorList>
    </citation>
    <scope>NUCLEOTIDE SEQUENCE</scope>
    <source>
        <strain evidence="2">LIQ254RAFAR</strain>
    </source>
</reference>
<dbReference type="CDD" id="cd22997">
    <property type="entry name" value="GT_LH"/>
    <property type="match status" value="1"/>
</dbReference>
<comment type="caution">
    <text evidence="2">The sequence shown here is derived from an EMBL/GenBank/DDBJ whole genome shotgun (WGS) entry which is preliminary data.</text>
</comment>
<dbReference type="PANTHER" id="PTHR36587">
    <property type="entry name" value="EXPRESSION SITE-ASSOCIATED GENE 3 (ESAG3)-LIKE PROTEIN"/>
    <property type="match status" value="1"/>
</dbReference>
<evidence type="ECO:0000313" key="3">
    <source>
        <dbReference type="Proteomes" id="UP001161017"/>
    </source>
</evidence>
<dbReference type="Proteomes" id="UP001161017">
    <property type="component" value="Unassembled WGS sequence"/>
</dbReference>
<dbReference type="EMBL" id="JAPUFD010000022">
    <property type="protein sequence ID" value="MDI1492931.1"/>
    <property type="molecule type" value="Genomic_DNA"/>
</dbReference>
<evidence type="ECO:0000256" key="1">
    <source>
        <dbReference type="SAM" id="MobiDB-lite"/>
    </source>
</evidence>
<dbReference type="PANTHER" id="PTHR36587:SF2">
    <property type="entry name" value="EXPRESSION SITE-ASSOCIATED GENE 3 (ESAG3)-LIKE PROTEIN"/>
    <property type="match status" value="1"/>
</dbReference>
<dbReference type="AlphaFoldDB" id="A0AA43TVB0"/>
<proteinExistence type="predicted"/>
<organism evidence="2 3">
    <name type="scientific">Ramalina farinacea</name>
    <dbReference type="NCBI Taxonomy" id="258253"/>
    <lineage>
        <taxon>Eukaryota</taxon>
        <taxon>Fungi</taxon>
        <taxon>Dikarya</taxon>
        <taxon>Ascomycota</taxon>
        <taxon>Pezizomycotina</taxon>
        <taxon>Lecanoromycetes</taxon>
        <taxon>OSLEUM clade</taxon>
        <taxon>Lecanoromycetidae</taxon>
        <taxon>Lecanorales</taxon>
        <taxon>Lecanorineae</taxon>
        <taxon>Ramalinaceae</taxon>
        <taxon>Ramalina</taxon>
    </lineage>
</organism>
<feature type="region of interest" description="Disordered" evidence="1">
    <location>
        <begin position="151"/>
        <end position="170"/>
    </location>
</feature>
<feature type="region of interest" description="Disordered" evidence="1">
    <location>
        <begin position="196"/>
        <end position="233"/>
    </location>
</feature>
<protein>
    <submittedName>
        <fullName evidence="2">Uncharacterized protein</fullName>
    </submittedName>
</protein>